<comment type="pathway">
    <text evidence="2">Carotenoid biosynthesis.</text>
</comment>
<feature type="transmembrane region" description="Helical" evidence="8">
    <location>
        <begin position="6"/>
        <end position="23"/>
    </location>
</feature>
<dbReference type="GO" id="GO:0016117">
    <property type="term" value="P:carotenoid biosynthetic process"/>
    <property type="evidence" value="ECO:0007669"/>
    <property type="project" value="UniProtKB-KW"/>
</dbReference>
<keyword evidence="4" id="KW-0125">Carotenoid biosynthesis</keyword>
<evidence type="ECO:0000256" key="6">
    <source>
        <dbReference type="ARBA" id="ARBA00023136"/>
    </source>
</evidence>
<dbReference type="EMBL" id="FMYH01000005">
    <property type="protein sequence ID" value="SDD08094.1"/>
    <property type="molecule type" value="Genomic_DNA"/>
</dbReference>
<accession>A0A1G6RUN0</accession>
<comment type="subcellular location">
    <subcellularLocation>
        <location evidence="1">Membrane</location>
        <topology evidence="1">Multi-pass membrane protein</topology>
    </subcellularLocation>
</comment>
<protein>
    <submittedName>
        <fullName evidence="10">Lycopene cyclase domain-containing protein</fullName>
    </submittedName>
</protein>
<dbReference type="AlphaFoldDB" id="A0A1G6RUN0"/>
<keyword evidence="6 8" id="KW-0472">Membrane</keyword>
<evidence type="ECO:0000256" key="3">
    <source>
        <dbReference type="ARBA" id="ARBA00022692"/>
    </source>
</evidence>
<reference evidence="10 11" key="1">
    <citation type="submission" date="2016-09" db="EMBL/GenBank/DDBJ databases">
        <authorList>
            <person name="Capua I."/>
            <person name="De Benedictis P."/>
            <person name="Joannis T."/>
            <person name="Lombin L.H."/>
            <person name="Cattoli G."/>
        </authorList>
    </citation>
    <scope>NUCLEOTIDE SEQUENCE [LARGE SCALE GENOMIC DNA]</scope>
    <source>
        <strain evidence="10 11">ISLP-3</strain>
    </source>
</reference>
<dbReference type="Pfam" id="PF18916">
    <property type="entry name" value="Lycopene_cyc"/>
    <property type="match status" value="1"/>
</dbReference>
<evidence type="ECO:0000256" key="2">
    <source>
        <dbReference type="ARBA" id="ARBA00004829"/>
    </source>
</evidence>
<dbReference type="STRING" id="1814289.SAMN05216410_2776"/>
<feature type="transmembrane region" description="Helical" evidence="8">
    <location>
        <begin position="79"/>
        <end position="98"/>
    </location>
</feature>
<evidence type="ECO:0000256" key="1">
    <source>
        <dbReference type="ARBA" id="ARBA00004141"/>
    </source>
</evidence>
<gene>
    <name evidence="10" type="ORF">SAMN05216410_2776</name>
</gene>
<evidence type="ECO:0000256" key="4">
    <source>
        <dbReference type="ARBA" id="ARBA00022746"/>
    </source>
</evidence>
<dbReference type="GO" id="GO:0016020">
    <property type="term" value="C:membrane"/>
    <property type="evidence" value="ECO:0007669"/>
    <property type="project" value="UniProtKB-SubCell"/>
</dbReference>
<keyword evidence="7" id="KW-0413">Isomerase</keyword>
<dbReference type="NCBIfam" id="TIGR03462">
    <property type="entry name" value="CarR_dom_SF"/>
    <property type="match status" value="1"/>
</dbReference>
<evidence type="ECO:0000259" key="9">
    <source>
        <dbReference type="Pfam" id="PF18916"/>
    </source>
</evidence>
<sequence>MSYGQLNLVMLGVVAIAAGILAVRARVGARWWLQVALAWVVLTVLTVVFDSIMIAADLFRFDEDKLTGVTLWLAPVEDLAWPLAAALLLPAVWAWLGTRAHARTELERQR</sequence>
<evidence type="ECO:0000313" key="10">
    <source>
        <dbReference type="EMBL" id="SDD08094.1"/>
    </source>
</evidence>
<feature type="transmembrane region" description="Helical" evidence="8">
    <location>
        <begin position="35"/>
        <end position="59"/>
    </location>
</feature>
<dbReference type="InterPro" id="IPR017825">
    <property type="entry name" value="Lycopene_cyclase_dom"/>
</dbReference>
<keyword evidence="11" id="KW-1185">Reference proteome</keyword>
<dbReference type="GO" id="GO:0045436">
    <property type="term" value="F:lycopene beta cyclase activity"/>
    <property type="evidence" value="ECO:0007669"/>
    <property type="project" value="UniProtKB-ARBA"/>
</dbReference>
<dbReference type="OrthoDB" id="4411839at2"/>
<dbReference type="RefSeq" id="WP_093184068.1">
    <property type="nucleotide sequence ID" value="NZ_FMYH01000005.1"/>
</dbReference>
<feature type="domain" description="Lycopene cyclase" evidence="9">
    <location>
        <begin position="8"/>
        <end position="94"/>
    </location>
</feature>
<evidence type="ECO:0000256" key="8">
    <source>
        <dbReference type="SAM" id="Phobius"/>
    </source>
</evidence>
<dbReference type="GO" id="GO:0016872">
    <property type="term" value="F:intramolecular lyase activity"/>
    <property type="evidence" value="ECO:0007669"/>
    <property type="project" value="InterPro"/>
</dbReference>
<keyword evidence="3 8" id="KW-0812">Transmembrane</keyword>
<organism evidence="10 11">
    <name type="scientific">Sanguibacter gelidistatuariae</name>
    <dbReference type="NCBI Taxonomy" id="1814289"/>
    <lineage>
        <taxon>Bacteria</taxon>
        <taxon>Bacillati</taxon>
        <taxon>Actinomycetota</taxon>
        <taxon>Actinomycetes</taxon>
        <taxon>Micrococcales</taxon>
        <taxon>Sanguibacteraceae</taxon>
        <taxon>Sanguibacter</taxon>
    </lineage>
</organism>
<proteinExistence type="predicted"/>
<evidence type="ECO:0000256" key="5">
    <source>
        <dbReference type="ARBA" id="ARBA00022989"/>
    </source>
</evidence>
<keyword evidence="5 8" id="KW-1133">Transmembrane helix</keyword>
<evidence type="ECO:0000313" key="11">
    <source>
        <dbReference type="Proteomes" id="UP000199039"/>
    </source>
</evidence>
<evidence type="ECO:0000256" key="7">
    <source>
        <dbReference type="ARBA" id="ARBA00023235"/>
    </source>
</evidence>
<name>A0A1G6RUN0_9MICO</name>
<dbReference type="Proteomes" id="UP000199039">
    <property type="component" value="Unassembled WGS sequence"/>
</dbReference>